<accession>A0ABU2MTZ0</accession>
<sequence>MEQEGVGVPRFRSYDGVELAYQVRGAGRPLVCLGGGPGEDIRALGDLGGLDRYRTLILLDARGGGASATPENRATCSYTEQRRDVDALRRHLELPRVDVLAHSAGALTAQHYAAMNRYRVGSLVLVAPAGRADREVDPAEIAEQRARRADEPWYPAARAAAERLAAGGPFGEREAERLAADFAPFRYGRWNPAAWAHARGEYAPAPDWLREAFYAGVPDAGEAAERLAFLGAARLRVLVVAGAEDCVAGTRPARLAAECHHMSRFELLPGAGHYPWLEAPDRFRTAVAEFLHMSPFDAD</sequence>
<dbReference type="PANTHER" id="PTHR43798:SF33">
    <property type="entry name" value="HYDROLASE, PUTATIVE (AFU_ORTHOLOGUE AFUA_2G14860)-RELATED"/>
    <property type="match status" value="1"/>
</dbReference>
<organism evidence="2 3">
    <name type="scientific">Streptomyces litchfieldiae</name>
    <dbReference type="NCBI Taxonomy" id="3075543"/>
    <lineage>
        <taxon>Bacteria</taxon>
        <taxon>Bacillati</taxon>
        <taxon>Actinomycetota</taxon>
        <taxon>Actinomycetes</taxon>
        <taxon>Kitasatosporales</taxon>
        <taxon>Streptomycetaceae</taxon>
        <taxon>Streptomyces</taxon>
    </lineage>
</organism>
<dbReference type="PANTHER" id="PTHR43798">
    <property type="entry name" value="MONOACYLGLYCEROL LIPASE"/>
    <property type="match status" value="1"/>
</dbReference>
<gene>
    <name evidence="2" type="ORF">RM590_21260</name>
</gene>
<evidence type="ECO:0000259" key="1">
    <source>
        <dbReference type="Pfam" id="PF00561"/>
    </source>
</evidence>
<name>A0ABU2MTZ0_9ACTN</name>
<dbReference type="SUPFAM" id="SSF53474">
    <property type="entry name" value="alpha/beta-Hydrolases"/>
    <property type="match status" value="1"/>
</dbReference>
<evidence type="ECO:0000313" key="3">
    <source>
        <dbReference type="Proteomes" id="UP001183246"/>
    </source>
</evidence>
<proteinExistence type="predicted"/>
<dbReference type="GO" id="GO:0016787">
    <property type="term" value="F:hydrolase activity"/>
    <property type="evidence" value="ECO:0007669"/>
    <property type="project" value="UniProtKB-KW"/>
</dbReference>
<dbReference type="InterPro" id="IPR029058">
    <property type="entry name" value="AB_hydrolase_fold"/>
</dbReference>
<reference evidence="3" key="1">
    <citation type="submission" date="2023-07" db="EMBL/GenBank/DDBJ databases">
        <title>30 novel species of actinomycetes from the DSMZ collection.</title>
        <authorList>
            <person name="Nouioui I."/>
        </authorList>
    </citation>
    <scope>NUCLEOTIDE SEQUENCE [LARGE SCALE GENOMIC DNA]</scope>
    <source>
        <strain evidence="3">DSM 44938</strain>
    </source>
</reference>
<dbReference type="EMBL" id="JAVREL010000012">
    <property type="protein sequence ID" value="MDT0345111.1"/>
    <property type="molecule type" value="Genomic_DNA"/>
</dbReference>
<evidence type="ECO:0000313" key="2">
    <source>
        <dbReference type="EMBL" id="MDT0345111.1"/>
    </source>
</evidence>
<dbReference type="InterPro" id="IPR000073">
    <property type="entry name" value="AB_hydrolase_1"/>
</dbReference>
<dbReference type="Gene3D" id="3.40.50.1820">
    <property type="entry name" value="alpha/beta hydrolase"/>
    <property type="match status" value="1"/>
</dbReference>
<dbReference type="Pfam" id="PF00561">
    <property type="entry name" value="Abhydrolase_1"/>
    <property type="match status" value="1"/>
</dbReference>
<keyword evidence="3" id="KW-1185">Reference proteome</keyword>
<protein>
    <submittedName>
        <fullName evidence="2">Alpha/beta hydrolase</fullName>
    </submittedName>
</protein>
<dbReference type="Proteomes" id="UP001183246">
    <property type="component" value="Unassembled WGS sequence"/>
</dbReference>
<feature type="domain" description="AB hydrolase-1" evidence="1">
    <location>
        <begin position="49"/>
        <end position="279"/>
    </location>
</feature>
<comment type="caution">
    <text evidence="2">The sequence shown here is derived from an EMBL/GenBank/DDBJ whole genome shotgun (WGS) entry which is preliminary data.</text>
</comment>
<dbReference type="InterPro" id="IPR050266">
    <property type="entry name" value="AB_hydrolase_sf"/>
</dbReference>
<keyword evidence="2" id="KW-0378">Hydrolase</keyword>
<dbReference type="RefSeq" id="WP_311706236.1">
    <property type="nucleotide sequence ID" value="NZ_JAVREL010000012.1"/>
</dbReference>